<organism evidence="2 3">
    <name type="scientific">Amycolatopsis saalfeldensis</name>
    <dbReference type="NCBI Taxonomy" id="394193"/>
    <lineage>
        <taxon>Bacteria</taxon>
        <taxon>Bacillati</taxon>
        <taxon>Actinomycetota</taxon>
        <taxon>Actinomycetes</taxon>
        <taxon>Pseudonocardiales</taxon>
        <taxon>Pseudonocardiaceae</taxon>
        <taxon>Amycolatopsis</taxon>
    </lineage>
</organism>
<dbReference type="InterPro" id="IPR027417">
    <property type="entry name" value="P-loop_NTPase"/>
</dbReference>
<dbReference type="AlphaFoldDB" id="A0A1H8Y615"/>
<evidence type="ECO:0000313" key="3">
    <source>
        <dbReference type="Proteomes" id="UP000198582"/>
    </source>
</evidence>
<feature type="transmembrane region" description="Helical" evidence="1">
    <location>
        <begin position="83"/>
        <end position="104"/>
    </location>
</feature>
<keyword evidence="3" id="KW-1185">Reference proteome</keyword>
<feature type="transmembrane region" description="Helical" evidence="1">
    <location>
        <begin position="310"/>
        <end position="330"/>
    </location>
</feature>
<dbReference type="Proteomes" id="UP000198582">
    <property type="component" value="Unassembled WGS sequence"/>
</dbReference>
<reference evidence="2 3" key="1">
    <citation type="submission" date="2016-10" db="EMBL/GenBank/DDBJ databases">
        <authorList>
            <person name="de Groot N.N."/>
        </authorList>
    </citation>
    <scope>NUCLEOTIDE SEQUENCE [LARGE SCALE GENOMIC DNA]</scope>
    <source>
        <strain evidence="2 3">DSM 44993</strain>
    </source>
</reference>
<evidence type="ECO:0000313" key="2">
    <source>
        <dbReference type="EMBL" id="SEP47433.1"/>
    </source>
</evidence>
<protein>
    <recommendedName>
        <fullName evidence="4">KAP family P-loop domain-containing protein</fullName>
    </recommendedName>
</protein>
<proteinExistence type="predicted"/>
<keyword evidence="1" id="KW-1133">Transmembrane helix</keyword>
<evidence type="ECO:0008006" key="4">
    <source>
        <dbReference type="Google" id="ProtNLM"/>
    </source>
</evidence>
<dbReference type="STRING" id="394193.SAMN04489732_111127"/>
<keyword evidence="1" id="KW-0812">Transmembrane</keyword>
<gene>
    <name evidence="2" type="ORF">SAMN04489732_111127</name>
</gene>
<feature type="transmembrane region" description="Helical" evidence="1">
    <location>
        <begin position="364"/>
        <end position="389"/>
    </location>
</feature>
<dbReference type="SUPFAM" id="SSF52540">
    <property type="entry name" value="P-loop containing nucleoside triphosphate hydrolases"/>
    <property type="match status" value="1"/>
</dbReference>
<sequence length="742" mass="81710">MSEEFFTDHESWTARAALAVLVDDALEDYEISKALRAEELRAADARTALLGDEALLAKIRMIQDRAEAAGPTRRPRIVEAPEVAWLVFAVLLGVGYLALFRAAWPSLPVFLRIFTTAGLLCVLVLSAWLVIRRAPVLLAGSEPGKFGEARFGVEMLRLGDRWDFALREVVLPELRAYLTAHRKCCYGTKLAFDDQQGLYDEEDLLIVPTASAKRLRRIIERADTGAVALGGQRGVGKTTAIQSMRRGLIHGSEAPAPLVVVASAPANYDARDFVLHLHALLCKAVLDLVSEEVGEPTRSRRAAVRTGLRGLANVVISVAIGWGAGGWLWGGSLLAFPGELWQLLTRDWRTPLLLWTSQPTDRRIALIIVGLLALWLVADALTVAGRWLARAYGRGRHAELRELLAESREPLDRIRFLQTHTSGWSGKLTLPAGGDLGRTRSTQRAEQQLTHPEVVASFREFARRSAATMRDTGVTDRLVVAIDELDKIGEQEKAHQLVNDVKGIFGVPGCLFFVAVSDDAVVSFEKRGLAVRDAFDSAFSELVRLEPFTMDESRLWIAKRLPGIQEQFSCLCHCLSGGLPRDLRRTTIDMVDVTTERYQPALSVVAGILVRTELAAKSGAFTGQARGLEHSDALAELWSKLLRIPESGNAVELAALAAELNQGATQDITDEVNRLRWHSSAFVLFSATLLEVFTEALTEARLTDDLHQLAVARRHLALDPHLAWLTLVDFRKARDLALPGTD</sequence>
<feature type="transmembrane region" description="Helical" evidence="1">
    <location>
        <begin position="110"/>
        <end position="131"/>
    </location>
</feature>
<dbReference type="EMBL" id="FOEF01000011">
    <property type="protein sequence ID" value="SEP47433.1"/>
    <property type="molecule type" value="Genomic_DNA"/>
</dbReference>
<accession>A0A1H8Y615</accession>
<name>A0A1H8Y615_9PSEU</name>
<keyword evidence="1" id="KW-0472">Membrane</keyword>
<evidence type="ECO:0000256" key="1">
    <source>
        <dbReference type="SAM" id="Phobius"/>
    </source>
</evidence>